<evidence type="ECO:0000256" key="6">
    <source>
        <dbReference type="ARBA" id="ARBA00023315"/>
    </source>
</evidence>
<protein>
    <recommendedName>
        <fullName evidence="7">Palmitoyltransferase</fullName>
        <ecNumber evidence="7">2.3.1.225</ecNumber>
    </recommendedName>
</protein>
<dbReference type="GO" id="GO:0019706">
    <property type="term" value="F:protein-cysteine S-palmitoyltransferase activity"/>
    <property type="evidence" value="ECO:0007669"/>
    <property type="project" value="UniProtKB-EC"/>
</dbReference>
<feature type="transmembrane region" description="Helical" evidence="7">
    <location>
        <begin position="171"/>
        <end position="194"/>
    </location>
</feature>
<feature type="transmembrane region" description="Helical" evidence="7">
    <location>
        <begin position="128"/>
        <end position="151"/>
    </location>
</feature>
<keyword evidence="3 7" id="KW-0812">Transmembrane</keyword>
<keyword evidence="5 7" id="KW-0472">Membrane</keyword>
<keyword evidence="6 7" id="KW-0012">Acyltransferase</keyword>
<dbReference type="InterPro" id="IPR039859">
    <property type="entry name" value="PFA4/ZDH16/20/ERF2-like"/>
</dbReference>
<gene>
    <name evidence="10" type="ORF">DBRI00130_LOCUS36290</name>
</gene>
<evidence type="ECO:0000313" key="10">
    <source>
        <dbReference type="EMBL" id="CAE4647620.1"/>
    </source>
</evidence>
<dbReference type="PANTHER" id="PTHR12246">
    <property type="entry name" value="PALMITOYLTRANSFERASE ZDHHC16"/>
    <property type="match status" value="1"/>
</dbReference>
<sequence length="292" mass="32734">MNSGDQAGTIMAALVWLLMLYSAATVTLLTITEGIPPILGMIYNFLCFMALACHAKTSLSDPGSVPRTSVPQENQRRDSASHSMCGQCQTFKPPMSHHCRICNRCVSRMDHHCPWMNNCVGAANMKHFLLFLLYTWTCAAYSLALFGWNYFFCADEDCTFNSVVVHLVRVMTVLCIGAFLFTSSMLMNVCYGLMTGIGTIDRLKKKATNTMSQSDEEPIPLKDVFGIQGYHTWPFPVDPVFDDYDRIMGYSTPQRLAREQQFMERKTPANTPDIVPAPTMELPSCVNDFLPV</sequence>
<feature type="region of interest" description="Disordered" evidence="8">
    <location>
        <begin position="58"/>
        <end position="78"/>
    </location>
</feature>
<keyword evidence="4 7" id="KW-1133">Transmembrane helix</keyword>
<organism evidence="10">
    <name type="scientific">Ditylum brightwellii</name>
    <dbReference type="NCBI Taxonomy" id="49249"/>
    <lineage>
        <taxon>Eukaryota</taxon>
        <taxon>Sar</taxon>
        <taxon>Stramenopiles</taxon>
        <taxon>Ochrophyta</taxon>
        <taxon>Bacillariophyta</taxon>
        <taxon>Mediophyceae</taxon>
        <taxon>Lithodesmiophycidae</taxon>
        <taxon>Lithodesmiales</taxon>
        <taxon>Lithodesmiaceae</taxon>
        <taxon>Ditylum</taxon>
    </lineage>
</organism>
<dbReference type="PROSITE" id="PS50216">
    <property type="entry name" value="DHHC"/>
    <property type="match status" value="1"/>
</dbReference>
<dbReference type="InterPro" id="IPR001594">
    <property type="entry name" value="Palmitoyltrfase_DHHC"/>
</dbReference>
<dbReference type="EMBL" id="HBNS01046963">
    <property type="protein sequence ID" value="CAE4647620.1"/>
    <property type="molecule type" value="Transcribed_RNA"/>
</dbReference>
<evidence type="ECO:0000256" key="1">
    <source>
        <dbReference type="ARBA" id="ARBA00004141"/>
    </source>
</evidence>
<evidence type="ECO:0000256" key="8">
    <source>
        <dbReference type="SAM" id="MobiDB-lite"/>
    </source>
</evidence>
<evidence type="ECO:0000256" key="2">
    <source>
        <dbReference type="ARBA" id="ARBA00022679"/>
    </source>
</evidence>
<evidence type="ECO:0000256" key="3">
    <source>
        <dbReference type="ARBA" id="ARBA00022692"/>
    </source>
</evidence>
<evidence type="ECO:0000259" key="9">
    <source>
        <dbReference type="Pfam" id="PF01529"/>
    </source>
</evidence>
<feature type="domain" description="Palmitoyltransferase DHHC" evidence="9">
    <location>
        <begin position="81"/>
        <end position="205"/>
    </location>
</feature>
<keyword evidence="2 7" id="KW-0808">Transferase</keyword>
<name>A0A7S4VII0_9STRA</name>
<comment type="catalytic activity">
    <reaction evidence="7">
        <text>L-cysteinyl-[protein] + hexadecanoyl-CoA = S-hexadecanoyl-L-cysteinyl-[protein] + CoA</text>
        <dbReference type="Rhea" id="RHEA:36683"/>
        <dbReference type="Rhea" id="RHEA-COMP:10131"/>
        <dbReference type="Rhea" id="RHEA-COMP:11032"/>
        <dbReference type="ChEBI" id="CHEBI:29950"/>
        <dbReference type="ChEBI" id="CHEBI:57287"/>
        <dbReference type="ChEBI" id="CHEBI:57379"/>
        <dbReference type="ChEBI" id="CHEBI:74151"/>
        <dbReference type="EC" id="2.3.1.225"/>
    </reaction>
</comment>
<feature type="transmembrane region" description="Helical" evidence="7">
    <location>
        <begin position="7"/>
        <end position="29"/>
    </location>
</feature>
<comment type="subcellular location">
    <subcellularLocation>
        <location evidence="1">Membrane</location>
        <topology evidence="1">Multi-pass membrane protein</topology>
    </subcellularLocation>
</comment>
<accession>A0A7S4VII0</accession>
<comment type="domain">
    <text evidence="7">The DHHC domain is required for palmitoyltransferase activity.</text>
</comment>
<dbReference type="Pfam" id="PF01529">
    <property type="entry name" value="DHHC"/>
    <property type="match status" value="1"/>
</dbReference>
<feature type="compositionally biased region" description="Polar residues" evidence="8">
    <location>
        <begin position="58"/>
        <end position="73"/>
    </location>
</feature>
<reference evidence="10" key="1">
    <citation type="submission" date="2021-01" db="EMBL/GenBank/DDBJ databases">
        <authorList>
            <person name="Corre E."/>
            <person name="Pelletier E."/>
            <person name="Niang G."/>
            <person name="Scheremetjew M."/>
            <person name="Finn R."/>
            <person name="Kale V."/>
            <person name="Holt S."/>
            <person name="Cochrane G."/>
            <person name="Meng A."/>
            <person name="Brown T."/>
            <person name="Cohen L."/>
        </authorList>
    </citation>
    <scope>NUCLEOTIDE SEQUENCE</scope>
    <source>
        <strain evidence="10">GSO104</strain>
    </source>
</reference>
<dbReference type="EC" id="2.3.1.225" evidence="7"/>
<evidence type="ECO:0000256" key="4">
    <source>
        <dbReference type="ARBA" id="ARBA00022989"/>
    </source>
</evidence>
<dbReference type="AlphaFoldDB" id="A0A7S4VII0"/>
<evidence type="ECO:0000256" key="7">
    <source>
        <dbReference type="RuleBase" id="RU079119"/>
    </source>
</evidence>
<dbReference type="GO" id="GO:0016020">
    <property type="term" value="C:membrane"/>
    <property type="evidence" value="ECO:0007669"/>
    <property type="project" value="UniProtKB-SubCell"/>
</dbReference>
<proteinExistence type="inferred from homology"/>
<comment type="similarity">
    <text evidence="7">Belongs to the DHHC palmitoyltransferase family.</text>
</comment>
<evidence type="ECO:0000256" key="5">
    <source>
        <dbReference type="ARBA" id="ARBA00023136"/>
    </source>
</evidence>